<evidence type="ECO:0000256" key="1">
    <source>
        <dbReference type="SAM" id="Phobius"/>
    </source>
</evidence>
<evidence type="ECO:0000313" key="2">
    <source>
        <dbReference type="EMBL" id="BAS67635.1"/>
    </source>
</evidence>
<dbReference type="Proteomes" id="UP000067399">
    <property type="component" value="Chromosome"/>
</dbReference>
<keyword evidence="1" id="KW-0472">Membrane</keyword>
<proteinExistence type="predicted"/>
<organism evidence="2 3">
    <name type="scientific">endosymbiont of Bathymodiolus septemdierum str. Myojin knoll</name>
    <dbReference type="NCBI Taxonomy" id="1303921"/>
    <lineage>
        <taxon>Bacteria</taxon>
        <taxon>Pseudomonadati</taxon>
        <taxon>Pseudomonadota</taxon>
        <taxon>Gammaproteobacteria</taxon>
        <taxon>sulfur-oxidizing symbionts</taxon>
    </lineage>
</organism>
<gene>
    <name evidence="2" type="ORF">BSEPE_0632</name>
</gene>
<reference evidence="2 3" key="2">
    <citation type="journal article" date="2016" name="ISME J.">
        <title>Heterogeneous composition of key metabolic gene clusters in a vent mussel symbiont population.</title>
        <authorList>
            <person name="Ikuta T."/>
            <person name="Takaki Y."/>
            <person name="Nagai Y."/>
            <person name="Shimamura S."/>
            <person name="Tsuda M."/>
            <person name="Kawagucci S."/>
            <person name="Aoki Y."/>
            <person name="Inoue K."/>
            <person name="Teruya M."/>
            <person name="Satou K."/>
            <person name="Teruya K."/>
            <person name="Shimoji M."/>
            <person name="Tamotsu H."/>
            <person name="Hirano T."/>
            <person name="Maruyama T."/>
            <person name="Yoshida T."/>
        </authorList>
    </citation>
    <scope>NUCLEOTIDE SEQUENCE [LARGE SCALE GENOMIC DNA]</scope>
    <source>
        <strain evidence="2 3">Myojin Knoll</strain>
    </source>
</reference>
<name>A0A0P0UR00_9GAMM</name>
<reference evidence="2 3" key="1">
    <citation type="journal article" date="2000" name="Mar. Ecol. Prog. Ser.">
        <title>Phylogenetic characterization of endosymbionts in three hydrothermal vent mussels: influence on host distributions.</title>
        <authorList>
            <person name="Fujiwara Y."/>
            <person name="Takai K."/>
            <person name="Uematsu K."/>
            <person name="Tsuchida S."/>
            <person name="Hunt J.C."/>
            <person name="Hashimoto J."/>
        </authorList>
    </citation>
    <scope>NUCLEOTIDE SEQUENCE [LARGE SCALE GENOMIC DNA]</scope>
    <source>
        <strain evidence="2 3">Myojin Knoll</strain>
    </source>
</reference>
<evidence type="ECO:0000313" key="3">
    <source>
        <dbReference type="Proteomes" id="UP000067399"/>
    </source>
</evidence>
<accession>A0A0P0UR00</accession>
<dbReference type="EMBL" id="AP013042">
    <property type="protein sequence ID" value="BAS67635.1"/>
    <property type="molecule type" value="Genomic_DNA"/>
</dbReference>
<keyword evidence="1" id="KW-0812">Transmembrane</keyword>
<sequence length="147" mass="16067">MSALLSSCVLDSFNDTIETGANATKTVATGIAIKKTGDAIKILAKSNIKKQENNALRIKTDATALQTAVAILFSIESEKDRIALAKKLLEAKSKKTLQENLTKRAEHQSNRYFWSILGVLIGFILSVVLKSFSSTLNKVNADIKFNH</sequence>
<dbReference type="KEGG" id="ebh:BSEPE_0632"/>
<dbReference type="STRING" id="1303921.BSEPE_0632"/>
<feature type="transmembrane region" description="Helical" evidence="1">
    <location>
        <begin position="112"/>
        <end position="129"/>
    </location>
</feature>
<keyword evidence="1" id="KW-1133">Transmembrane helix</keyword>
<keyword evidence="3" id="KW-1185">Reference proteome</keyword>
<protein>
    <submittedName>
        <fullName evidence="2">Uncharacterized protein</fullName>
    </submittedName>
</protein>
<dbReference type="AlphaFoldDB" id="A0A0P0UR00"/>